<feature type="binding site" evidence="4">
    <location>
        <position position="72"/>
    </location>
    <ligand>
        <name>substrate</name>
    </ligand>
</feature>
<dbReference type="GO" id="GO:0000287">
    <property type="term" value="F:magnesium ion binding"/>
    <property type="evidence" value="ECO:0007669"/>
    <property type="project" value="TreeGrafter"/>
</dbReference>
<evidence type="ECO:0000256" key="2">
    <source>
        <dbReference type="ARBA" id="ARBA00022723"/>
    </source>
</evidence>
<evidence type="ECO:0000256" key="5">
    <source>
        <dbReference type="PIRSR" id="PIRSR015582-2"/>
    </source>
</evidence>
<sequence length="285" mass="29836">MSFDIRPAWLFVPGDRPDRFAKAAQRSDIVIVDLEDAVSPADKESARQAIRDAVAGNGTDAPLLDPARTVIRVNATDTEHYAGDAAMLKDLPFTMVMLPKSESADGPARLAADLPDVRLIALIETPAGAVNAAQIAAQPNVAGLMWGSEDLIAALGGGSSRGKDGSYRAVAMHVRSQTLLAAKAHGKWALDSIWTAIDDVDGLAEEALDAVESGFDAKVSIHPKHVPVVRSAYAPSAEQTQWAEDVLEAAVGQKGAFSFQGSMIDAPLLAHARAIQARAAAAGDA</sequence>
<evidence type="ECO:0000313" key="7">
    <source>
        <dbReference type="EMBL" id="HJG78920.1"/>
    </source>
</evidence>
<dbReference type="GO" id="GO:0016829">
    <property type="term" value="F:lyase activity"/>
    <property type="evidence" value="ECO:0007669"/>
    <property type="project" value="UniProtKB-KW"/>
</dbReference>
<reference evidence="7" key="2">
    <citation type="submission" date="2021-09" db="EMBL/GenBank/DDBJ databases">
        <authorList>
            <person name="Gilroy R."/>
        </authorList>
    </citation>
    <scope>NUCLEOTIDE SEQUENCE</scope>
    <source>
        <strain evidence="7">ChiGjej5B5-7349</strain>
    </source>
</reference>
<feature type="binding site" evidence="5">
    <location>
        <position position="150"/>
    </location>
    <ligand>
        <name>Mg(2+)</name>
        <dbReference type="ChEBI" id="CHEBI:18420"/>
    </ligand>
</feature>
<dbReference type="PIRSF" id="PIRSF015582">
    <property type="entry name" value="Cit_lyase_B"/>
    <property type="match status" value="1"/>
</dbReference>
<dbReference type="PANTHER" id="PTHR32308:SF10">
    <property type="entry name" value="CITRATE LYASE SUBUNIT BETA"/>
    <property type="match status" value="1"/>
</dbReference>
<dbReference type="AlphaFoldDB" id="A0A921MBA8"/>
<keyword evidence="7" id="KW-0456">Lyase</keyword>
<comment type="cofactor">
    <cofactor evidence="1">
        <name>Mg(2+)</name>
        <dbReference type="ChEBI" id="CHEBI:18420"/>
    </cofactor>
</comment>
<organism evidence="7 8">
    <name type="scientific">Brevibacterium senegalense</name>
    <dbReference type="NCBI Taxonomy" id="1033736"/>
    <lineage>
        <taxon>Bacteria</taxon>
        <taxon>Bacillati</taxon>
        <taxon>Actinomycetota</taxon>
        <taxon>Actinomycetes</taxon>
        <taxon>Micrococcales</taxon>
        <taxon>Brevibacteriaceae</taxon>
        <taxon>Brevibacterium</taxon>
    </lineage>
</organism>
<dbReference type="Pfam" id="PF03328">
    <property type="entry name" value="HpcH_HpaI"/>
    <property type="match status" value="1"/>
</dbReference>
<protein>
    <submittedName>
        <fullName evidence="7">CoA ester lyase</fullName>
    </submittedName>
</protein>
<evidence type="ECO:0000256" key="1">
    <source>
        <dbReference type="ARBA" id="ARBA00001946"/>
    </source>
</evidence>
<feature type="binding site" evidence="4">
    <location>
        <position position="124"/>
    </location>
    <ligand>
        <name>substrate</name>
    </ligand>
</feature>
<gene>
    <name evidence="7" type="ORF">K8V08_00730</name>
</gene>
<keyword evidence="3 5" id="KW-0460">Magnesium</keyword>
<dbReference type="InterPro" id="IPR011206">
    <property type="entry name" value="Citrate_lyase_beta/mcl1/mcl2"/>
</dbReference>
<dbReference type="SUPFAM" id="SSF51621">
    <property type="entry name" value="Phosphoenolpyruvate/pyruvate domain"/>
    <property type="match status" value="1"/>
</dbReference>
<dbReference type="InterPro" id="IPR040442">
    <property type="entry name" value="Pyrv_kinase-like_dom_sf"/>
</dbReference>
<evidence type="ECO:0000313" key="8">
    <source>
        <dbReference type="Proteomes" id="UP000784435"/>
    </source>
</evidence>
<reference evidence="7" key="1">
    <citation type="journal article" date="2021" name="PeerJ">
        <title>Extensive microbial diversity within the chicken gut microbiome revealed by metagenomics and culture.</title>
        <authorList>
            <person name="Gilroy R."/>
            <person name="Ravi A."/>
            <person name="Getino M."/>
            <person name="Pursley I."/>
            <person name="Horton D.L."/>
            <person name="Alikhan N.F."/>
            <person name="Baker D."/>
            <person name="Gharbi K."/>
            <person name="Hall N."/>
            <person name="Watson M."/>
            <person name="Adriaenssens E.M."/>
            <person name="Foster-Nyarko E."/>
            <person name="Jarju S."/>
            <person name="Secka A."/>
            <person name="Antonio M."/>
            <person name="Oren A."/>
            <person name="Chaudhuri R.R."/>
            <person name="La Ragione R."/>
            <person name="Hildebrand F."/>
            <person name="Pallen M.J."/>
        </authorList>
    </citation>
    <scope>NUCLEOTIDE SEQUENCE</scope>
    <source>
        <strain evidence="7">ChiGjej5B5-7349</strain>
    </source>
</reference>
<name>A0A921MBA8_9MICO</name>
<evidence type="ECO:0000259" key="6">
    <source>
        <dbReference type="Pfam" id="PF03328"/>
    </source>
</evidence>
<feature type="domain" description="HpcH/HpaI aldolase/citrate lyase" evidence="6">
    <location>
        <begin position="10"/>
        <end position="223"/>
    </location>
</feature>
<dbReference type="InterPro" id="IPR005000">
    <property type="entry name" value="Aldolase/citrate-lyase_domain"/>
</dbReference>
<proteinExistence type="predicted"/>
<dbReference type="GO" id="GO:0006107">
    <property type="term" value="P:oxaloacetate metabolic process"/>
    <property type="evidence" value="ECO:0007669"/>
    <property type="project" value="TreeGrafter"/>
</dbReference>
<keyword evidence="2 5" id="KW-0479">Metal-binding</keyword>
<feature type="binding site" evidence="5">
    <location>
        <position position="124"/>
    </location>
    <ligand>
        <name>Mg(2+)</name>
        <dbReference type="ChEBI" id="CHEBI:18420"/>
    </ligand>
</feature>
<accession>A0A921MBA8</accession>
<dbReference type="Proteomes" id="UP000784435">
    <property type="component" value="Unassembled WGS sequence"/>
</dbReference>
<comment type="caution">
    <text evidence="7">The sequence shown here is derived from an EMBL/GenBank/DDBJ whole genome shotgun (WGS) entry which is preliminary data.</text>
</comment>
<dbReference type="Gene3D" id="3.20.20.60">
    <property type="entry name" value="Phosphoenolpyruvate-binding domains"/>
    <property type="match status" value="1"/>
</dbReference>
<dbReference type="InterPro" id="IPR015813">
    <property type="entry name" value="Pyrv/PenolPyrv_kinase-like_dom"/>
</dbReference>
<dbReference type="PANTHER" id="PTHR32308">
    <property type="entry name" value="LYASE BETA SUBUNIT, PUTATIVE (AFU_ORTHOLOGUE AFUA_4G13030)-RELATED"/>
    <property type="match status" value="1"/>
</dbReference>
<evidence type="ECO:0000256" key="4">
    <source>
        <dbReference type="PIRSR" id="PIRSR015582-1"/>
    </source>
</evidence>
<evidence type="ECO:0000256" key="3">
    <source>
        <dbReference type="ARBA" id="ARBA00022842"/>
    </source>
</evidence>
<dbReference type="EMBL" id="DYUK01000017">
    <property type="protein sequence ID" value="HJG78920.1"/>
    <property type="molecule type" value="Genomic_DNA"/>
</dbReference>